<accession>A0A0F6IL12</accession>
<dbReference type="Proteomes" id="UP000012164">
    <property type="component" value="Unassembled WGS sequence"/>
</dbReference>
<gene>
    <name evidence="1" type="ORF">LEP1GSC079_0047</name>
</gene>
<reference evidence="1 2" key="1">
    <citation type="submission" date="2013-01" db="EMBL/GenBank/DDBJ databases">
        <authorList>
            <person name="Harkins D.M."/>
            <person name="Durkin A.S."/>
            <person name="Brinkac L.M."/>
            <person name="Haft D.H."/>
            <person name="Selengut J.D."/>
            <person name="Sanka R."/>
            <person name="DePew J."/>
            <person name="Purushe J."/>
            <person name="Peacock S.J."/>
            <person name="Thaipadungpanit J."/>
            <person name="Wuthiekanun V.W."/>
            <person name="Day N.P."/>
            <person name="Vinetz J.M."/>
            <person name="Sutton G.G."/>
            <person name="Nierman W.C."/>
            <person name="Fouts D.E."/>
        </authorList>
    </citation>
    <scope>NUCLEOTIDE SEQUENCE [LARGE SCALE GENOMIC DNA]</scope>
    <source>
        <strain evidence="1 2">FPW1039</strain>
    </source>
</reference>
<organism evidence="1 2">
    <name type="scientific">Leptospira interrogans str. FPW1039</name>
    <dbReference type="NCBI Taxonomy" id="1193040"/>
    <lineage>
        <taxon>Bacteria</taxon>
        <taxon>Pseudomonadati</taxon>
        <taxon>Spirochaetota</taxon>
        <taxon>Spirochaetia</taxon>
        <taxon>Leptospirales</taxon>
        <taxon>Leptospiraceae</taxon>
        <taxon>Leptospira</taxon>
    </lineage>
</organism>
<dbReference type="AlphaFoldDB" id="A0A0F6IL12"/>
<dbReference type="EMBL" id="AKWR02000007">
    <property type="protein sequence ID" value="EMJ38737.1"/>
    <property type="molecule type" value="Genomic_DNA"/>
</dbReference>
<proteinExistence type="predicted"/>
<sequence length="59" mass="6654">MDDSMKIKSYKEAELIKAALTKFHLNKIQKAVNKFGYAGLSRKLSEAGFEKCSDTRILS</sequence>
<name>A0A0F6IL12_LEPIR</name>
<feature type="non-terminal residue" evidence="1">
    <location>
        <position position="59"/>
    </location>
</feature>
<evidence type="ECO:0000313" key="1">
    <source>
        <dbReference type="EMBL" id="EMJ38737.1"/>
    </source>
</evidence>
<comment type="caution">
    <text evidence="1">The sequence shown here is derived from an EMBL/GenBank/DDBJ whole genome shotgun (WGS) entry which is preliminary data.</text>
</comment>
<protein>
    <submittedName>
        <fullName evidence="1">Uncharacterized protein</fullName>
    </submittedName>
</protein>
<evidence type="ECO:0000313" key="2">
    <source>
        <dbReference type="Proteomes" id="UP000012164"/>
    </source>
</evidence>